<proteinExistence type="predicted"/>
<reference evidence="3 4" key="1">
    <citation type="journal article" date="2023" name="Plants (Basel)">
        <title>Bridging the Gap: Combining Genomics and Transcriptomics Approaches to Understand Stylosanthes scabra, an Orphan Legume from the Brazilian Caatinga.</title>
        <authorList>
            <person name="Ferreira-Neto J.R.C."/>
            <person name="da Silva M.D."/>
            <person name="Binneck E."/>
            <person name="de Melo N.F."/>
            <person name="da Silva R.H."/>
            <person name="de Melo A.L.T.M."/>
            <person name="Pandolfi V."/>
            <person name="Bustamante F.O."/>
            <person name="Brasileiro-Vidal A.C."/>
            <person name="Benko-Iseppon A.M."/>
        </authorList>
    </citation>
    <scope>NUCLEOTIDE SEQUENCE [LARGE SCALE GENOMIC DNA]</scope>
    <source>
        <tissue evidence="3">Leaves</tissue>
    </source>
</reference>
<dbReference type="InterPro" id="IPR001810">
    <property type="entry name" value="F-box_dom"/>
</dbReference>
<evidence type="ECO:0000256" key="1">
    <source>
        <dbReference type="SAM" id="MobiDB-lite"/>
    </source>
</evidence>
<organism evidence="3 4">
    <name type="scientific">Stylosanthes scabra</name>
    <dbReference type="NCBI Taxonomy" id="79078"/>
    <lineage>
        <taxon>Eukaryota</taxon>
        <taxon>Viridiplantae</taxon>
        <taxon>Streptophyta</taxon>
        <taxon>Embryophyta</taxon>
        <taxon>Tracheophyta</taxon>
        <taxon>Spermatophyta</taxon>
        <taxon>Magnoliopsida</taxon>
        <taxon>eudicotyledons</taxon>
        <taxon>Gunneridae</taxon>
        <taxon>Pentapetalae</taxon>
        <taxon>rosids</taxon>
        <taxon>fabids</taxon>
        <taxon>Fabales</taxon>
        <taxon>Fabaceae</taxon>
        <taxon>Papilionoideae</taxon>
        <taxon>50 kb inversion clade</taxon>
        <taxon>dalbergioids sensu lato</taxon>
        <taxon>Dalbergieae</taxon>
        <taxon>Pterocarpus clade</taxon>
        <taxon>Stylosanthes</taxon>
    </lineage>
</organism>
<feature type="region of interest" description="Disordered" evidence="1">
    <location>
        <begin position="1"/>
        <end position="20"/>
    </location>
</feature>
<dbReference type="InterPro" id="IPR036047">
    <property type="entry name" value="F-box-like_dom_sf"/>
</dbReference>
<name>A0ABU6XEK6_9FABA</name>
<dbReference type="SMART" id="SM00579">
    <property type="entry name" value="FBD"/>
    <property type="match status" value="1"/>
</dbReference>
<dbReference type="InterPro" id="IPR053781">
    <property type="entry name" value="F-box_AtFBL13-like"/>
</dbReference>
<dbReference type="PANTHER" id="PTHR31900">
    <property type="entry name" value="F-BOX/RNI SUPERFAMILY PROTEIN-RELATED"/>
    <property type="match status" value="1"/>
</dbReference>
<dbReference type="PANTHER" id="PTHR31900:SF32">
    <property type="entry name" value="F-BOX_RNI_FBD-LIKE DOMAIN PROTEIN"/>
    <property type="match status" value="1"/>
</dbReference>
<gene>
    <name evidence="3" type="ORF">PIB30_046705</name>
</gene>
<protein>
    <recommendedName>
        <fullName evidence="2">FBD domain-containing protein</fullName>
    </recommendedName>
</protein>
<keyword evidence="4" id="KW-1185">Reference proteome</keyword>
<dbReference type="InterPro" id="IPR050232">
    <property type="entry name" value="FBL13/AtMIF1-like"/>
</dbReference>
<evidence type="ECO:0000313" key="4">
    <source>
        <dbReference type="Proteomes" id="UP001341840"/>
    </source>
</evidence>
<dbReference type="SUPFAM" id="SSF81383">
    <property type="entry name" value="F-box domain"/>
    <property type="match status" value="1"/>
</dbReference>
<evidence type="ECO:0000259" key="2">
    <source>
        <dbReference type="SMART" id="SM00579"/>
    </source>
</evidence>
<comment type="caution">
    <text evidence="3">The sequence shown here is derived from an EMBL/GenBank/DDBJ whole genome shotgun (WGS) entry which is preliminary data.</text>
</comment>
<dbReference type="CDD" id="cd22160">
    <property type="entry name" value="F-box_AtFBL13-like"/>
    <property type="match status" value="1"/>
</dbReference>
<dbReference type="InterPro" id="IPR006566">
    <property type="entry name" value="FBD"/>
</dbReference>
<evidence type="ECO:0000313" key="3">
    <source>
        <dbReference type="EMBL" id="MED6196352.1"/>
    </source>
</evidence>
<accession>A0ABU6XEK6</accession>
<dbReference type="Pfam" id="PF00646">
    <property type="entry name" value="F-box"/>
    <property type="match status" value="1"/>
</dbReference>
<dbReference type="Pfam" id="PF08387">
    <property type="entry name" value="FBD"/>
    <property type="match status" value="1"/>
</dbReference>
<feature type="domain" description="FBD" evidence="2">
    <location>
        <begin position="382"/>
        <end position="455"/>
    </location>
</feature>
<feature type="compositionally biased region" description="Basic and acidic residues" evidence="1">
    <location>
        <begin position="7"/>
        <end position="20"/>
    </location>
</feature>
<sequence>MDSGSSTHEHGPIKRQKVMNEGEDKISNLPECIISSILSLLPTEDAVRTSVLSTAWINLWRSITSLDIDDIDLLYSGKCVSWGHFRSFMYRSLLLTKFPRLDSFSLSIHYHHHDMSRLNDCIAGALNRLLKKLCIKSKKKLFLTSHSLLTSQYLEELEISMSFCSANITVPLSHVHLGQLKFLTLHEVEFSCSNKDLELSLPLLQKLETVNCLWFGVEYVNFNVPLLETVDITQHTKSSSLNGNCQIKFRALHLREFIYHYGYRSLFIIKIDPSSSHNASATLILPPYKKRVSLKVRHSAFLLLKKFCQVRYLKFGGLDILSEHVALLPEFGMLSHLELDSVTGEFFLGLLLKTPILNTLIVERLKSISDKALLESAGVVPDCLRYTLQVVKFRDFCGDEHELCLAKFVMENGSVLKRMSFSLSHFFVKSEDIEELKEKLFDLKKCLTSTVVEVLKEDYYNFW</sequence>
<dbReference type="Proteomes" id="UP001341840">
    <property type="component" value="Unassembled WGS sequence"/>
</dbReference>
<dbReference type="EMBL" id="JASCZI010211742">
    <property type="protein sequence ID" value="MED6196352.1"/>
    <property type="molecule type" value="Genomic_DNA"/>
</dbReference>